<keyword evidence="5" id="KW-0234">DNA repair</keyword>
<keyword evidence="3 8" id="KW-0808">Transferase</keyword>
<dbReference type="PATRIC" id="fig|381306.5.peg.417"/>
<feature type="domain" description="Methylated-DNA-[protein]-cysteine S-methyltransferase DNA binding" evidence="7">
    <location>
        <begin position="83"/>
        <end position="163"/>
    </location>
</feature>
<dbReference type="NCBIfam" id="TIGR00589">
    <property type="entry name" value="ogt"/>
    <property type="match status" value="1"/>
</dbReference>
<dbReference type="CDD" id="cd06445">
    <property type="entry name" value="ATase"/>
    <property type="match status" value="1"/>
</dbReference>
<dbReference type="Proteomes" id="UP000183104">
    <property type="component" value="Unassembled WGS sequence"/>
</dbReference>
<organism evidence="8 9">
    <name type="scientific">Thiohalorhabdus denitrificans</name>
    <dbReference type="NCBI Taxonomy" id="381306"/>
    <lineage>
        <taxon>Bacteria</taxon>
        <taxon>Pseudomonadati</taxon>
        <taxon>Pseudomonadota</taxon>
        <taxon>Gammaproteobacteria</taxon>
        <taxon>Thiohalorhabdales</taxon>
        <taxon>Thiohalorhabdaceae</taxon>
        <taxon>Thiohalorhabdus</taxon>
    </lineage>
</organism>
<dbReference type="RefSeq" id="WP_143004047.1">
    <property type="nucleotide sequence ID" value="NZ_FMUN01000001.1"/>
</dbReference>
<dbReference type="STRING" id="381306.AN478_08840"/>
<dbReference type="SUPFAM" id="SSF53155">
    <property type="entry name" value="Methylated DNA-protein cysteine methyltransferase domain"/>
    <property type="match status" value="1"/>
</dbReference>
<protein>
    <submittedName>
        <fullName evidence="8">Methylated-DNA-[protein]-cysteine S-methyltransferase</fullName>
    </submittedName>
</protein>
<dbReference type="GO" id="GO:0006281">
    <property type="term" value="P:DNA repair"/>
    <property type="evidence" value="ECO:0007669"/>
    <property type="project" value="UniProtKB-KW"/>
</dbReference>
<sequence>MKTPSGPETELILPTPVGSLAIHGEGRGITRIRWLPEGPTAKPSAAGTPLILDRARASLEAYLRDPGTLPTGVPLAPVPATRFQRRVWRYMRAISPGHPLTYGQLAAYLGSSPRAVGNAAAANPWPLLVPCHRVVGRAGPGGYLGEAVGAGPRIKRWLLEQEGWRADGV</sequence>
<evidence type="ECO:0000256" key="1">
    <source>
        <dbReference type="ARBA" id="ARBA00001286"/>
    </source>
</evidence>
<gene>
    <name evidence="8" type="ORF">SAMN05661077_0636</name>
</gene>
<accession>A0A0P9C5W7</accession>
<evidence type="ECO:0000259" key="7">
    <source>
        <dbReference type="Pfam" id="PF01035"/>
    </source>
</evidence>
<dbReference type="PANTHER" id="PTHR10815:SF13">
    <property type="entry name" value="METHYLATED-DNA--PROTEIN-CYSTEINE METHYLTRANSFERASE"/>
    <property type="match status" value="1"/>
</dbReference>
<dbReference type="InterPro" id="IPR036631">
    <property type="entry name" value="MGMT_N_sf"/>
</dbReference>
<dbReference type="InterPro" id="IPR014048">
    <property type="entry name" value="MethylDNA_cys_MeTrfase_DNA-bd"/>
</dbReference>
<dbReference type="GO" id="GO:0032259">
    <property type="term" value="P:methylation"/>
    <property type="evidence" value="ECO:0007669"/>
    <property type="project" value="UniProtKB-KW"/>
</dbReference>
<proteinExistence type="predicted"/>
<keyword evidence="4" id="KW-0227">DNA damage</keyword>
<comment type="catalytic activity">
    <reaction evidence="1">
        <text>a 4-O-methyl-thymidine in DNA + L-cysteinyl-[protein] = a thymidine in DNA + S-methyl-L-cysteinyl-[protein]</text>
        <dbReference type="Rhea" id="RHEA:53428"/>
        <dbReference type="Rhea" id="RHEA-COMP:10131"/>
        <dbReference type="Rhea" id="RHEA-COMP:10132"/>
        <dbReference type="Rhea" id="RHEA-COMP:13555"/>
        <dbReference type="Rhea" id="RHEA-COMP:13556"/>
        <dbReference type="ChEBI" id="CHEBI:29950"/>
        <dbReference type="ChEBI" id="CHEBI:82612"/>
        <dbReference type="ChEBI" id="CHEBI:137386"/>
        <dbReference type="ChEBI" id="CHEBI:137387"/>
        <dbReference type="EC" id="2.1.1.63"/>
    </reaction>
</comment>
<comment type="catalytic activity">
    <reaction evidence="6">
        <text>a 6-O-methyl-2'-deoxyguanosine in DNA + L-cysteinyl-[protein] = S-methyl-L-cysteinyl-[protein] + a 2'-deoxyguanosine in DNA</text>
        <dbReference type="Rhea" id="RHEA:24000"/>
        <dbReference type="Rhea" id="RHEA-COMP:10131"/>
        <dbReference type="Rhea" id="RHEA-COMP:10132"/>
        <dbReference type="Rhea" id="RHEA-COMP:11367"/>
        <dbReference type="Rhea" id="RHEA-COMP:11368"/>
        <dbReference type="ChEBI" id="CHEBI:29950"/>
        <dbReference type="ChEBI" id="CHEBI:82612"/>
        <dbReference type="ChEBI" id="CHEBI:85445"/>
        <dbReference type="ChEBI" id="CHEBI:85448"/>
        <dbReference type="EC" id="2.1.1.63"/>
    </reaction>
</comment>
<dbReference type="InterPro" id="IPR036388">
    <property type="entry name" value="WH-like_DNA-bd_sf"/>
</dbReference>
<keyword evidence="9" id="KW-1185">Reference proteome</keyword>
<dbReference type="PROSITE" id="PS00374">
    <property type="entry name" value="MGMT"/>
    <property type="match status" value="1"/>
</dbReference>
<evidence type="ECO:0000256" key="5">
    <source>
        <dbReference type="ARBA" id="ARBA00023204"/>
    </source>
</evidence>
<dbReference type="EMBL" id="FMUN01000001">
    <property type="protein sequence ID" value="SCX84093.1"/>
    <property type="molecule type" value="Genomic_DNA"/>
</dbReference>
<evidence type="ECO:0000313" key="8">
    <source>
        <dbReference type="EMBL" id="SCX84093.1"/>
    </source>
</evidence>
<dbReference type="Gene3D" id="1.10.10.10">
    <property type="entry name" value="Winged helix-like DNA-binding domain superfamily/Winged helix DNA-binding domain"/>
    <property type="match status" value="1"/>
</dbReference>
<dbReference type="OrthoDB" id="9802228at2"/>
<dbReference type="Pfam" id="PF01035">
    <property type="entry name" value="DNA_binding_1"/>
    <property type="match status" value="1"/>
</dbReference>
<keyword evidence="2 8" id="KW-0489">Methyltransferase</keyword>
<dbReference type="SUPFAM" id="SSF46767">
    <property type="entry name" value="Methylated DNA-protein cysteine methyltransferase, C-terminal domain"/>
    <property type="match status" value="1"/>
</dbReference>
<dbReference type="InterPro" id="IPR001497">
    <property type="entry name" value="MethylDNA_cys_MeTrfase_AS"/>
</dbReference>
<reference evidence="9" key="1">
    <citation type="submission" date="2016-10" db="EMBL/GenBank/DDBJ databases">
        <authorList>
            <person name="Varghese N."/>
        </authorList>
    </citation>
    <scope>NUCLEOTIDE SEQUENCE [LARGE SCALE GENOMIC DNA]</scope>
    <source>
        <strain evidence="9">HL 19</strain>
    </source>
</reference>
<evidence type="ECO:0000313" key="9">
    <source>
        <dbReference type="Proteomes" id="UP000183104"/>
    </source>
</evidence>
<evidence type="ECO:0000256" key="3">
    <source>
        <dbReference type="ARBA" id="ARBA00022679"/>
    </source>
</evidence>
<evidence type="ECO:0000256" key="2">
    <source>
        <dbReference type="ARBA" id="ARBA00022603"/>
    </source>
</evidence>
<dbReference type="AlphaFoldDB" id="A0A0P9C5W7"/>
<evidence type="ECO:0000256" key="4">
    <source>
        <dbReference type="ARBA" id="ARBA00022763"/>
    </source>
</evidence>
<dbReference type="InterPro" id="IPR036217">
    <property type="entry name" value="MethylDNA_cys_MeTrfase_DNAb"/>
</dbReference>
<name>A0A0P9C5W7_9GAMM</name>
<dbReference type="GO" id="GO:0003908">
    <property type="term" value="F:methylated-DNA-[protein]-cysteine S-methyltransferase activity"/>
    <property type="evidence" value="ECO:0007669"/>
    <property type="project" value="UniProtKB-EC"/>
</dbReference>
<dbReference type="PANTHER" id="PTHR10815">
    <property type="entry name" value="METHYLATED-DNA--PROTEIN-CYSTEINE METHYLTRANSFERASE"/>
    <property type="match status" value="1"/>
</dbReference>
<evidence type="ECO:0000256" key="6">
    <source>
        <dbReference type="ARBA" id="ARBA00049348"/>
    </source>
</evidence>